<protein>
    <submittedName>
        <fullName evidence="2">Uncharacterized protein</fullName>
    </submittedName>
</protein>
<comment type="caution">
    <text evidence="2">The sequence shown here is derived from an EMBL/GenBank/DDBJ whole genome shotgun (WGS) entry which is preliminary data.</text>
</comment>
<gene>
    <name evidence="2" type="ORF">SDC9_164176</name>
</gene>
<dbReference type="AntiFam" id="ANF00142">
    <property type="entry name" value="Shadow ORF (opposite yadG)"/>
</dbReference>
<dbReference type="AlphaFoldDB" id="A0A645FTN3"/>
<feature type="region of interest" description="Disordered" evidence="1">
    <location>
        <begin position="73"/>
        <end position="103"/>
    </location>
</feature>
<proteinExistence type="predicted"/>
<reference evidence="2" key="1">
    <citation type="submission" date="2019-08" db="EMBL/GenBank/DDBJ databases">
        <authorList>
            <person name="Kucharzyk K."/>
            <person name="Murdoch R.W."/>
            <person name="Higgins S."/>
            <person name="Loffler F."/>
        </authorList>
    </citation>
    <scope>NUCLEOTIDE SEQUENCE</scope>
</reference>
<organism evidence="2">
    <name type="scientific">bioreactor metagenome</name>
    <dbReference type="NCBI Taxonomy" id="1076179"/>
    <lineage>
        <taxon>unclassified sequences</taxon>
        <taxon>metagenomes</taxon>
        <taxon>ecological metagenomes</taxon>
    </lineage>
</organism>
<sequence>MLALAAVKVVIAGITGHRALVDLQRHISQPVEQKTVVGDQQQRPGIALQEPAKPLDRRDVEIVGRFVQQEHVGPCNQHPRQRRTHPPAAGKTFDRSRQQFRTKAQSAERRLRLGFERIAAEMLEGALQFAVPRQQPPGIVARAVLGQKMLDLMELPGDVAQFGNGVGGIFGHRRIEIALLQTLFQAADPQIARQIDAAGVGTELAGDDGEESGLARAVGSDHADAVPGIDPETDVVQQRLRAVTFGNILKIDH</sequence>
<dbReference type="AntiFam" id="ANF00095">
    <property type="entry name" value="Shadow ORF (opposite ABC transporters)"/>
</dbReference>
<evidence type="ECO:0000313" key="2">
    <source>
        <dbReference type="EMBL" id="MPN16829.1"/>
    </source>
</evidence>
<name>A0A645FTN3_9ZZZZ</name>
<accession>A0A645FTN3</accession>
<dbReference type="EMBL" id="VSSQ01063828">
    <property type="protein sequence ID" value="MPN16829.1"/>
    <property type="molecule type" value="Genomic_DNA"/>
</dbReference>
<evidence type="ECO:0000256" key="1">
    <source>
        <dbReference type="SAM" id="MobiDB-lite"/>
    </source>
</evidence>